<dbReference type="RefSeq" id="WP_190952519.1">
    <property type="nucleotide sequence ID" value="NZ_JACJTC010000038.1"/>
</dbReference>
<comment type="caution">
    <text evidence="2">The sequence shown here is derived from an EMBL/GenBank/DDBJ whole genome shotgun (WGS) entry which is preliminary data.</text>
</comment>
<dbReference type="Proteomes" id="UP000606396">
    <property type="component" value="Unassembled WGS sequence"/>
</dbReference>
<reference evidence="2 3" key="1">
    <citation type="journal article" date="2020" name="ISME J.">
        <title>Comparative genomics reveals insights into cyanobacterial evolution and habitat adaptation.</title>
        <authorList>
            <person name="Chen M.Y."/>
            <person name="Teng W.K."/>
            <person name="Zhao L."/>
            <person name="Hu C.X."/>
            <person name="Zhou Y.K."/>
            <person name="Han B.P."/>
            <person name="Song L.R."/>
            <person name="Shu W.S."/>
        </authorList>
    </citation>
    <scope>NUCLEOTIDE SEQUENCE [LARGE SCALE GENOMIC DNA]</scope>
    <source>
        <strain evidence="2 3">FACHB-252</strain>
    </source>
</reference>
<dbReference type="EMBL" id="JACJTC010000038">
    <property type="protein sequence ID" value="MBD2616045.1"/>
    <property type="molecule type" value="Genomic_DNA"/>
</dbReference>
<accession>A0ABR8HLU9</accession>
<keyword evidence="1" id="KW-0175">Coiled coil</keyword>
<evidence type="ECO:0000313" key="2">
    <source>
        <dbReference type="EMBL" id="MBD2616045.1"/>
    </source>
</evidence>
<proteinExistence type="predicted"/>
<name>A0ABR8HLU9_NOSPU</name>
<protein>
    <submittedName>
        <fullName evidence="2">Uncharacterized protein</fullName>
    </submittedName>
</protein>
<gene>
    <name evidence="2" type="ORF">H6G94_33195</name>
</gene>
<keyword evidence="3" id="KW-1185">Reference proteome</keyword>
<evidence type="ECO:0000313" key="3">
    <source>
        <dbReference type="Proteomes" id="UP000606396"/>
    </source>
</evidence>
<feature type="coiled-coil region" evidence="1">
    <location>
        <begin position="8"/>
        <end position="36"/>
    </location>
</feature>
<organism evidence="2 3">
    <name type="scientific">Nostoc punctiforme FACHB-252</name>
    <dbReference type="NCBI Taxonomy" id="1357509"/>
    <lineage>
        <taxon>Bacteria</taxon>
        <taxon>Bacillati</taxon>
        <taxon>Cyanobacteriota</taxon>
        <taxon>Cyanophyceae</taxon>
        <taxon>Nostocales</taxon>
        <taxon>Nostocaceae</taxon>
        <taxon>Nostoc</taxon>
    </lineage>
</organism>
<evidence type="ECO:0000256" key="1">
    <source>
        <dbReference type="SAM" id="Coils"/>
    </source>
</evidence>
<sequence length="138" mass="15822">MWSLLPQVLEYRQQQREERERRREEERERNEAYAARMQAMYGINAPSNPPLLKVEVIIRGGVDGQDNPTHSWWQQVKSYTARLIERVYIGVDAVKEFLSTLTSDERWGGVGCDAGDGTDSTPDFWSIGGCGSWVQWLG</sequence>